<protein>
    <submittedName>
        <fullName evidence="1">Uncharacterized protein</fullName>
    </submittedName>
</protein>
<comment type="caution">
    <text evidence="1">The sequence shown here is derived from an EMBL/GenBank/DDBJ whole genome shotgun (WGS) entry which is preliminary data.</text>
</comment>
<gene>
    <name evidence="1" type="ORF">ANCCAN_14722</name>
</gene>
<dbReference type="OrthoDB" id="5867484at2759"/>
<evidence type="ECO:0000313" key="1">
    <source>
        <dbReference type="EMBL" id="RCN39354.1"/>
    </source>
</evidence>
<evidence type="ECO:0000313" key="2">
    <source>
        <dbReference type="Proteomes" id="UP000252519"/>
    </source>
</evidence>
<dbReference type="EMBL" id="JOJR01000343">
    <property type="protein sequence ID" value="RCN39354.1"/>
    <property type="molecule type" value="Genomic_DNA"/>
</dbReference>
<keyword evidence="2" id="KW-1185">Reference proteome</keyword>
<dbReference type="Proteomes" id="UP000252519">
    <property type="component" value="Unassembled WGS sequence"/>
</dbReference>
<dbReference type="AlphaFoldDB" id="A0A368G4I0"/>
<proteinExistence type="predicted"/>
<sequence length="63" mass="7170">MSMRQRMTRQRISFFRTIDEAPRRDLKSVLGDFNAQMGGDRHGIERTIGLFASSEHLSGNGDD</sequence>
<accession>A0A368G4I0</accession>
<reference evidence="1 2" key="1">
    <citation type="submission" date="2014-10" db="EMBL/GenBank/DDBJ databases">
        <title>Draft genome of the hookworm Ancylostoma caninum.</title>
        <authorList>
            <person name="Mitreva M."/>
        </authorList>
    </citation>
    <scope>NUCLEOTIDE SEQUENCE [LARGE SCALE GENOMIC DNA]</scope>
    <source>
        <strain evidence="1 2">Baltimore</strain>
    </source>
</reference>
<organism evidence="1 2">
    <name type="scientific">Ancylostoma caninum</name>
    <name type="common">Dog hookworm</name>
    <dbReference type="NCBI Taxonomy" id="29170"/>
    <lineage>
        <taxon>Eukaryota</taxon>
        <taxon>Metazoa</taxon>
        <taxon>Ecdysozoa</taxon>
        <taxon>Nematoda</taxon>
        <taxon>Chromadorea</taxon>
        <taxon>Rhabditida</taxon>
        <taxon>Rhabditina</taxon>
        <taxon>Rhabditomorpha</taxon>
        <taxon>Strongyloidea</taxon>
        <taxon>Ancylostomatidae</taxon>
        <taxon>Ancylostomatinae</taxon>
        <taxon>Ancylostoma</taxon>
    </lineage>
</organism>
<name>A0A368G4I0_ANCCA</name>